<keyword evidence="2" id="KW-1185">Reference proteome</keyword>
<evidence type="ECO:0000313" key="1">
    <source>
        <dbReference type="EMBL" id="MBV2360479.1"/>
    </source>
</evidence>
<dbReference type="RefSeq" id="WP_217778651.1">
    <property type="nucleotide sequence ID" value="NZ_JAHRWL010000002.1"/>
</dbReference>
<reference evidence="1" key="1">
    <citation type="submission" date="2021-06" db="EMBL/GenBank/DDBJ databases">
        <title>Thalassococcus sp. CAU 1522 isolated from sea sand, Republic of Korea.</title>
        <authorList>
            <person name="Kim W."/>
        </authorList>
    </citation>
    <scope>NUCLEOTIDE SEQUENCE</scope>
    <source>
        <strain evidence="1">CAU 1522</strain>
    </source>
</reference>
<dbReference type="EMBL" id="JAHRWL010000002">
    <property type="protein sequence ID" value="MBV2360479.1"/>
    <property type="molecule type" value="Genomic_DNA"/>
</dbReference>
<evidence type="ECO:0000313" key="2">
    <source>
        <dbReference type="Proteomes" id="UP001166293"/>
    </source>
</evidence>
<comment type="caution">
    <text evidence="1">The sequence shown here is derived from an EMBL/GenBank/DDBJ whole genome shotgun (WGS) entry which is preliminary data.</text>
</comment>
<evidence type="ECO:0008006" key="3">
    <source>
        <dbReference type="Google" id="ProtNLM"/>
    </source>
</evidence>
<proteinExistence type="predicted"/>
<dbReference type="PROSITE" id="PS51257">
    <property type="entry name" value="PROKAR_LIPOPROTEIN"/>
    <property type="match status" value="1"/>
</dbReference>
<protein>
    <recommendedName>
        <fullName evidence="3">17 kDa surface antigen</fullName>
    </recommendedName>
</protein>
<organism evidence="1 2">
    <name type="scientific">Thalassococcus arenae</name>
    <dbReference type="NCBI Taxonomy" id="2851652"/>
    <lineage>
        <taxon>Bacteria</taxon>
        <taxon>Pseudomonadati</taxon>
        <taxon>Pseudomonadota</taxon>
        <taxon>Alphaproteobacteria</taxon>
        <taxon>Rhodobacterales</taxon>
        <taxon>Roseobacteraceae</taxon>
        <taxon>Thalassococcus</taxon>
    </lineage>
</organism>
<sequence length="68" mass="6598">MAPIRTACAVLALALLAACGDTVGEQLLYGGGAGAGAAVITDGNIITGAAVGAAANLAYCQQYPSRCR</sequence>
<gene>
    <name evidence="1" type="ORF">KUH32_11895</name>
</gene>
<accession>A0ABS6N900</accession>
<dbReference type="Proteomes" id="UP001166293">
    <property type="component" value="Unassembled WGS sequence"/>
</dbReference>
<name>A0ABS6N900_9RHOB</name>